<evidence type="ECO:0000256" key="1">
    <source>
        <dbReference type="ARBA" id="ARBA00007120"/>
    </source>
</evidence>
<sequence>MPAPLPYDFLPEVPSFTLTSKDVTDGGTLSQAQVFDSWGHSGQNISPHLAWSGFPAGTRSFAVTVYDPDAPTGSGFWHWLLWDVPAHVTELAAGVGADDEIGVQGRNDYGDNAFGGAGPPPGAPHRYVFAVHALDVPSLGVPADAPAAQAGFNITAHTLARAFIVATYGV</sequence>
<dbReference type="GO" id="GO:0004860">
    <property type="term" value="F:protein kinase inhibitor activity"/>
    <property type="evidence" value="ECO:0007669"/>
    <property type="project" value="UniProtKB-KW"/>
</dbReference>
<keyword evidence="3" id="KW-1185">Reference proteome</keyword>
<comment type="similarity">
    <text evidence="1">Belongs to the UPF0098 family.</text>
</comment>
<dbReference type="PANTHER" id="PTHR30289:SF1">
    <property type="entry name" value="PEBP (PHOSPHATIDYLETHANOLAMINE-BINDING PROTEIN) FAMILY PROTEIN"/>
    <property type="match status" value="1"/>
</dbReference>
<reference evidence="3" key="1">
    <citation type="journal article" date="2019" name="Int. J. Syst. Evol. Microbiol.">
        <title>The Global Catalogue of Microorganisms (GCM) 10K type strain sequencing project: providing services to taxonomists for standard genome sequencing and annotation.</title>
        <authorList>
            <consortium name="The Broad Institute Genomics Platform"/>
            <consortium name="The Broad Institute Genome Sequencing Center for Infectious Disease"/>
            <person name="Wu L."/>
            <person name="Ma J."/>
        </authorList>
    </citation>
    <scope>NUCLEOTIDE SEQUENCE [LARGE SCALE GENOMIC DNA]</scope>
    <source>
        <strain evidence="3">JCM 10696</strain>
    </source>
</reference>
<name>A0ABP4B1H2_9ACTN</name>
<organism evidence="2 3">
    <name type="scientific">Actinocorallia libanotica</name>
    <dbReference type="NCBI Taxonomy" id="46162"/>
    <lineage>
        <taxon>Bacteria</taxon>
        <taxon>Bacillati</taxon>
        <taxon>Actinomycetota</taxon>
        <taxon>Actinomycetes</taxon>
        <taxon>Streptosporangiales</taxon>
        <taxon>Thermomonosporaceae</taxon>
        <taxon>Actinocorallia</taxon>
    </lineage>
</organism>
<dbReference type="NCBIfam" id="TIGR00481">
    <property type="entry name" value="YbhB/YbcL family Raf kinase inhibitor-like protein"/>
    <property type="match status" value="1"/>
</dbReference>
<protein>
    <submittedName>
        <fullName evidence="2">YbhB/YbcL family Raf kinase inhibitor-like protein</fullName>
    </submittedName>
</protein>
<comment type="caution">
    <text evidence="2">The sequence shown here is derived from an EMBL/GenBank/DDBJ whole genome shotgun (WGS) entry which is preliminary data.</text>
</comment>
<dbReference type="Proteomes" id="UP001500665">
    <property type="component" value="Unassembled WGS sequence"/>
</dbReference>
<dbReference type="InterPro" id="IPR008914">
    <property type="entry name" value="PEBP"/>
</dbReference>
<accession>A0ABP4B1H2</accession>
<dbReference type="EMBL" id="BAAAHH010000005">
    <property type="protein sequence ID" value="GAA0944614.1"/>
    <property type="molecule type" value="Genomic_DNA"/>
</dbReference>
<gene>
    <name evidence="2" type="ORF">GCM10009550_17690</name>
</gene>
<dbReference type="Pfam" id="PF01161">
    <property type="entry name" value="PBP"/>
    <property type="match status" value="1"/>
</dbReference>
<dbReference type="RefSeq" id="WP_344238691.1">
    <property type="nucleotide sequence ID" value="NZ_BAAAHH010000005.1"/>
</dbReference>
<keyword evidence="2" id="KW-0649">Protein kinase inhibitor</keyword>
<dbReference type="PANTHER" id="PTHR30289">
    <property type="entry name" value="UNCHARACTERIZED PROTEIN YBCL-RELATED"/>
    <property type="match status" value="1"/>
</dbReference>
<dbReference type="Gene3D" id="3.90.280.10">
    <property type="entry name" value="PEBP-like"/>
    <property type="match status" value="1"/>
</dbReference>
<dbReference type="InterPro" id="IPR005247">
    <property type="entry name" value="YbhB_YbcL/LppC-like"/>
</dbReference>
<proteinExistence type="inferred from homology"/>
<dbReference type="CDD" id="cd00865">
    <property type="entry name" value="PEBP_bact_arch"/>
    <property type="match status" value="1"/>
</dbReference>
<evidence type="ECO:0000313" key="2">
    <source>
        <dbReference type="EMBL" id="GAA0944614.1"/>
    </source>
</evidence>
<dbReference type="InterPro" id="IPR036610">
    <property type="entry name" value="PEBP-like_sf"/>
</dbReference>
<evidence type="ECO:0000313" key="3">
    <source>
        <dbReference type="Proteomes" id="UP001500665"/>
    </source>
</evidence>
<dbReference type="SUPFAM" id="SSF49777">
    <property type="entry name" value="PEBP-like"/>
    <property type="match status" value="1"/>
</dbReference>